<feature type="region of interest" description="Disordered" evidence="1">
    <location>
        <begin position="160"/>
        <end position="225"/>
    </location>
</feature>
<evidence type="ECO:0000256" key="1">
    <source>
        <dbReference type="SAM" id="MobiDB-lite"/>
    </source>
</evidence>
<sequence>MGSGRSRLCFSESKKSPLGGQTPVTGNKDEYPALGLEGAFFVREGELDEVLYLLQRNFIHCIAKSSGVKERNVFVQDPQISKDVKVYEQHDEVIIKAVVMAPSSFKHSVFRAALLQNVATKLDGILRDNEFLFPFKPSYRNLCLGPDSEAQPLRRLSQLMVRNHPEIKQTKNTDKDNEAKQNQSKDSKGHRESLDRGSIITRAPDVEETPTVTSLGMSAAKGSSKMSHLRGNPKWLYLGRWSSEDLGPRLLLDDSEREVWSGISHYQNAYTLDHARGHIWLWEINLEEVLVYDVGVSHRPFGLGRRKKVEAESILIGVTDGKAVANSLPFTRGAKGVTAIAYRSDGKLERSDLDNPIEFGDPYKIDDRITIRLRQLAQGTSVEFFKNLRRQGKRLVDRNSAYLKLNPEHKPLRCAVALPGKGVRFRLGEALNMQEMGEIFKTGVQTTQWGMVICKQLEEKLLKISRYKNILSKEYLVKTLQKLARSNHSLYRMLSSKERALLSTLLTDNFPEPRLNEGIFGLGVHEDEEGNLQASTVTVEMLVESEQFQSLPNIMQENLIALADHFRGKLPPVSELATIHWDQELAKIVYFQSKSKAERADFQAAMEDILSKHKATEIDVKAQEARKKKKKQAEENAKMGMDDEKAQIRFAAQMRRQHKVGLAAKESAEKMLDILLERGLIESLKPAKIKQDGTGRHFDFCVWIDNLEEIDGFYLKEAFLRLRDGISMSPNDVTLADLLTVLARNYPKKLNKLMENDTEDYVFRSPIVMKEVRACMRKAGEALALCKPLQDLDRQQAEKDGRGEEWYAAAARIRLSQEQEELWKGLMRPMVEQHQIEKTIKEPFLNMPEELVEEIQQDEDEEEEEEPEMTEDQRRRKILEEFVSEQKEGKSENYFISIAQRLRTNGNVRTCRLELDGQVIKCTDLSKIEKARANKTKPKPLVEIDLWFAKTDFEDKNCKWEKYPEFDRQSIQFEIDGSTLNIAFETQEDYKAWCERLVKLKESLTGPATIAGQLLMKRQQKAFAATAEGEELEPDLADGQTSQKLTSS</sequence>
<gene>
    <name evidence="2" type="ORF">LAMO00422_LOCUS4405</name>
</gene>
<accession>A0A7S0GPL9</accession>
<feature type="compositionally biased region" description="Acidic residues" evidence="1">
    <location>
        <begin position="854"/>
        <end position="870"/>
    </location>
</feature>
<dbReference type="EMBL" id="HBEM01006288">
    <property type="protein sequence ID" value="CAD8437305.1"/>
    <property type="molecule type" value="Transcribed_RNA"/>
</dbReference>
<organism evidence="2">
    <name type="scientific">Amorphochlora amoebiformis</name>
    <dbReference type="NCBI Taxonomy" id="1561963"/>
    <lineage>
        <taxon>Eukaryota</taxon>
        <taxon>Sar</taxon>
        <taxon>Rhizaria</taxon>
        <taxon>Cercozoa</taxon>
        <taxon>Chlorarachniophyceae</taxon>
        <taxon>Amorphochlora</taxon>
    </lineage>
</organism>
<evidence type="ECO:0000313" key="2">
    <source>
        <dbReference type="EMBL" id="CAD8437305.1"/>
    </source>
</evidence>
<reference evidence="2" key="1">
    <citation type="submission" date="2021-01" db="EMBL/GenBank/DDBJ databases">
        <authorList>
            <person name="Corre E."/>
            <person name="Pelletier E."/>
            <person name="Niang G."/>
            <person name="Scheremetjew M."/>
            <person name="Finn R."/>
            <person name="Kale V."/>
            <person name="Holt S."/>
            <person name="Cochrane G."/>
            <person name="Meng A."/>
            <person name="Brown T."/>
            <person name="Cohen L."/>
        </authorList>
    </citation>
    <scope>NUCLEOTIDE SEQUENCE</scope>
    <source>
        <strain evidence="2">CCMP2058</strain>
    </source>
</reference>
<dbReference type="AlphaFoldDB" id="A0A7S0GPL9"/>
<proteinExistence type="predicted"/>
<feature type="compositionally biased region" description="Polar residues" evidence="1">
    <location>
        <begin position="1039"/>
        <end position="1048"/>
    </location>
</feature>
<feature type="region of interest" description="Disordered" evidence="1">
    <location>
        <begin position="854"/>
        <end position="874"/>
    </location>
</feature>
<protein>
    <submittedName>
        <fullName evidence="2">Uncharacterized protein</fullName>
    </submittedName>
</protein>
<feature type="region of interest" description="Disordered" evidence="1">
    <location>
        <begin position="1"/>
        <end position="26"/>
    </location>
</feature>
<name>A0A7S0GPL9_9EUKA</name>
<feature type="compositionally biased region" description="Basic and acidic residues" evidence="1">
    <location>
        <begin position="163"/>
        <end position="195"/>
    </location>
</feature>
<feature type="region of interest" description="Disordered" evidence="1">
    <location>
        <begin position="1026"/>
        <end position="1048"/>
    </location>
</feature>